<dbReference type="Pfam" id="PF25121">
    <property type="entry name" value="RRM_ESF1"/>
    <property type="match status" value="1"/>
</dbReference>
<proteinExistence type="predicted"/>
<feature type="domain" description="ESF1 RRM" evidence="3">
    <location>
        <begin position="184"/>
        <end position="332"/>
    </location>
</feature>
<organism evidence="4 5">
    <name type="scientific">Pomacea canaliculata</name>
    <name type="common">Golden apple snail</name>
    <dbReference type="NCBI Taxonomy" id="400727"/>
    <lineage>
        <taxon>Eukaryota</taxon>
        <taxon>Metazoa</taxon>
        <taxon>Spiralia</taxon>
        <taxon>Lophotrochozoa</taxon>
        <taxon>Mollusca</taxon>
        <taxon>Gastropoda</taxon>
        <taxon>Caenogastropoda</taxon>
        <taxon>Architaenioglossa</taxon>
        <taxon>Ampullarioidea</taxon>
        <taxon>Ampullariidae</taxon>
        <taxon>Pomacea</taxon>
    </lineage>
</organism>
<dbReference type="InterPro" id="IPR039754">
    <property type="entry name" value="Esf1"/>
</dbReference>
<dbReference type="PANTHER" id="PTHR12202:SF0">
    <property type="entry name" value="ESF1 HOMOLOG"/>
    <property type="match status" value="1"/>
</dbReference>
<evidence type="ECO:0000313" key="4">
    <source>
        <dbReference type="EMBL" id="PVD31372.1"/>
    </source>
</evidence>
<name>A0A2T7PD79_POMCA</name>
<dbReference type="AlphaFoldDB" id="A0A2T7PD79"/>
<dbReference type="InterPro" id="IPR056750">
    <property type="entry name" value="RRM_ESF1"/>
</dbReference>
<keyword evidence="1" id="KW-0175">Coiled coil</keyword>
<sequence length="620" mass="71875">MDEISKDDRFSHIGKDPRFRRIPKKEKKVKIDSRFQSMFTDKKFKLKYTVDKRGRPVNKTTSENLKKFYDIDEEEKNDAKSDSEQDEQCDDATTDNDETGSAANAGDSDEEKESKQLDHVAEIPYISEDGPDFARGGGNLESSSEDEEEGGKEEEVETLVGDSNIDPDWVDLDKDAPEAEDISCRLAICNMNWDRIKSKDIFVLLSSFLPPGGVIHSVVIYPSEFGLQRMAEEVLGPAELKSDKEPSTGDREENQKQEEQSLCIKVDPEKIRKYQLNRLKYYYAVVECDSKETANKLYEECDGQEYESSSARLDLRFIPDDLTFEQEPKDECRSMPDVSSYKPSMFTTAALCQAKVDLTWDETDHERLKLTMRKWADDFENEDFSKVLASDSSSGDEESEDEDSNKDGSEKSKKKREQRSQKYKNILQAIEEECGEKKGVDEEMEISWEPGLKMVTKDILKKREKAAKETTPWEEYKQRKKEKKKQKREEKKAEKMKQKGIMDQATSAVANDELAGDAGFDDPFFNDSKEDDKQSKKKNKQKKKEKEENLTQEDLELQEKEQAKLKLLMMDEDDHRHHFSLEDLLEKEDLGNKKKMKKKKKKKLKKNLRQLMIKIHLPWI</sequence>
<gene>
    <name evidence="4" type="ORF">C0Q70_06784</name>
</gene>
<feature type="compositionally biased region" description="Basic and acidic residues" evidence="2">
    <location>
        <begin position="487"/>
        <end position="497"/>
    </location>
</feature>
<dbReference type="GO" id="GO:0006364">
    <property type="term" value="P:rRNA processing"/>
    <property type="evidence" value="ECO:0007669"/>
    <property type="project" value="InterPro"/>
</dbReference>
<feature type="compositionally biased region" description="Acidic residues" evidence="2">
    <location>
        <begin position="84"/>
        <end position="98"/>
    </location>
</feature>
<dbReference type="OrthoDB" id="431825at2759"/>
<feature type="compositionally biased region" description="Acidic residues" evidence="2">
    <location>
        <begin position="394"/>
        <end position="404"/>
    </location>
</feature>
<feature type="compositionally biased region" description="Basic and acidic residues" evidence="2">
    <location>
        <begin position="1"/>
        <end position="19"/>
    </location>
</feature>
<feature type="region of interest" description="Disordered" evidence="2">
    <location>
        <begin position="387"/>
        <end position="556"/>
    </location>
</feature>
<evidence type="ECO:0000256" key="1">
    <source>
        <dbReference type="SAM" id="Coils"/>
    </source>
</evidence>
<dbReference type="Proteomes" id="UP000245119">
    <property type="component" value="Linkage Group LG4"/>
</dbReference>
<dbReference type="PANTHER" id="PTHR12202">
    <property type="entry name" value="ESF1 HOMOLOG"/>
    <property type="match status" value="1"/>
</dbReference>
<dbReference type="GO" id="GO:0003723">
    <property type="term" value="F:RNA binding"/>
    <property type="evidence" value="ECO:0007669"/>
    <property type="project" value="TreeGrafter"/>
</dbReference>
<evidence type="ECO:0000259" key="3">
    <source>
        <dbReference type="Pfam" id="PF25121"/>
    </source>
</evidence>
<feature type="compositionally biased region" description="Acidic residues" evidence="2">
    <location>
        <begin position="143"/>
        <end position="157"/>
    </location>
</feature>
<feature type="region of interest" description="Disordered" evidence="2">
    <location>
        <begin position="50"/>
        <end position="168"/>
    </location>
</feature>
<dbReference type="STRING" id="400727.A0A2T7PD79"/>
<evidence type="ECO:0000313" key="5">
    <source>
        <dbReference type="Proteomes" id="UP000245119"/>
    </source>
</evidence>
<feature type="compositionally biased region" description="Basic and acidic residues" evidence="2">
    <location>
        <begin position="112"/>
        <end position="121"/>
    </location>
</feature>
<feature type="coiled-coil region" evidence="1">
    <location>
        <begin position="587"/>
        <end position="614"/>
    </location>
</feature>
<accession>A0A2T7PD79</accession>
<feature type="compositionally biased region" description="Basic and acidic residues" evidence="2">
    <location>
        <begin position="240"/>
        <end position="259"/>
    </location>
</feature>
<feature type="region of interest" description="Disordered" evidence="2">
    <location>
        <begin position="237"/>
        <end position="260"/>
    </location>
</feature>
<keyword evidence="5" id="KW-1185">Reference proteome</keyword>
<protein>
    <recommendedName>
        <fullName evidence="3">ESF1 RRM domain-containing protein</fullName>
    </recommendedName>
</protein>
<reference evidence="4 5" key="1">
    <citation type="submission" date="2018-04" db="EMBL/GenBank/DDBJ databases">
        <title>The genome of golden apple snail Pomacea canaliculata provides insight into stress tolerance and invasive adaptation.</title>
        <authorList>
            <person name="Liu C."/>
            <person name="Liu B."/>
            <person name="Ren Y."/>
            <person name="Zhang Y."/>
            <person name="Wang H."/>
            <person name="Li S."/>
            <person name="Jiang F."/>
            <person name="Yin L."/>
            <person name="Zhang G."/>
            <person name="Qian W."/>
            <person name="Fan W."/>
        </authorList>
    </citation>
    <scope>NUCLEOTIDE SEQUENCE [LARGE SCALE GENOMIC DNA]</scope>
    <source>
        <strain evidence="4">SZHN2017</strain>
        <tissue evidence="4">Muscle</tissue>
    </source>
</reference>
<evidence type="ECO:0000256" key="2">
    <source>
        <dbReference type="SAM" id="MobiDB-lite"/>
    </source>
</evidence>
<comment type="caution">
    <text evidence="4">The sequence shown here is derived from an EMBL/GenBank/DDBJ whole genome shotgun (WGS) entry which is preliminary data.</text>
</comment>
<feature type="region of interest" description="Disordered" evidence="2">
    <location>
        <begin position="1"/>
        <end position="27"/>
    </location>
</feature>
<dbReference type="EMBL" id="PZQS01000004">
    <property type="protein sequence ID" value="PVD31372.1"/>
    <property type="molecule type" value="Genomic_DNA"/>
</dbReference>